<reference evidence="1 2" key="2">
    <citation type="submission" date="2018-11" db="EMBL/GenBank/DDBJ databases">
        <authorList>
            <consortium name="Pathogen Informatics"/>
        </authorList>
    </citation>
    <scope>NUCLEOTIDE SEQUENCE [LARGE SCALE GENOMIC DNA]</scope>
</reference>
<protein>
    <submittedName>
        <fullName evidence="3">C3H1-type domain-containing protein</fullName>
    </submittedName>
</protein>
<reference evidence="3" key="1">
    <citation type="submission" date="2017-02" db="UniProtKB">
        <authorList>
            <consortium name="WormBaseParasite"/>
        </authorList>
    </citation>
    <scope>IDENTIFICATION</scope>
</reference>
<name>A0A0R3TFS6_RODNA</name>
<sequence length="172" mass="19368">AGDKCDLEVLLSVETAKEREVKRINQEIQRLLSTPTVKEKIINEKFRSRGGSQVQLFCIHGTRAECKHATGDDKCTKLHFKKIIRPHTDESLGDCSFLNTCFHVDTCKYVHYEIDPSDVTTAEAREAAGAYNRGQLRPDTLDKKRNDLVIEKVVPLYPPQAGILTPNICSLD</sequence>
<dbReference type="Proteomes" id="UP000278807">
    <property type="component" value="Unassembled WGS sequence"/>
</dbReference>
<evidence type="ECO:0000313" key="3">
    <source>
        <dbReference type="WBParaSite" id="HNAJ_0000591701-mRNA-1"/>
    </source>
</evidence>
<dbReference type="EMBL" id="UZAE01005652">
    <property type="protein sequence ID" value="VDO01772.1"/>
    <property type="molecule type" value="Genomic_DNA"/>
</dbReference>
<dbReference type="WBParaSite" id="HNAJ_0000591701-mRNA-1">
    <property type="protein sequence ID" value="HNAJ_0000591701-mRNA-1"/>
    <property type="gene ID" value="HNAJ_0000591701"/>
</dbReference>
<dbReference type="AlphaFoldDB" id="A0A0R3TFS6"/>
<dbReference type="GO" id="GO:0005634">
    <property type="term" value="C:nucleus"/>
    <property type="evidence" value="ECO:0007669"/>
    <property type="project" value="TreeGrafter"/>
</dbReference>
<evidence type="ECO:0000313" key="1">
    <source>
        <dbReference type="EMBL" id="VDO01772.1"/>
    </source>
</evidence>
<organism evidence="3">
    <name type="scientific">Rodentolepis nana</name>
    <name type="common">Dwarf tapeworm</name>
    <name type="synonym">Hymenolepis nana</name>
    <dbReference type="NCBI Taxonomy" id="102285"/>
    <lineage>
        <taxon>Eukaryota</taxon>
        <taxon>Metazoa</taxon>
        <taxon>Spiralia</taxon>
        <taxon>Lophotrochozoa</taxon>
        <taxon>Platyhelminthes</taxon>
        <taxon>Cestoda</taxon>
        <taxon>Eucestoda</taxon>
        <taxon>Cyclophyllidea</taxon>
        <taxon>Hymenolepididae</taxon>
        <taxon>Rodentolepis</taxon>
    </lineage>
</organism>
<dbReference type="GO" id="GO:0036396">
    <property type="term" value="C:RNA N6-methyladenosine methyltransferase complex"/>
    <property type="evidence" value="ECO:0007669"/>
    <property type="project" value="TreeGrafter"/>
</dbReference>
<keyword evidence="2" id="KW-1185">Reference proteome</keyword>
<dbReference type="GO" id="GO:0001734">
    <property type="term" value="F:mRNA m(6)A methyltransferase activity"/>
    <property type="evidence" value="ECO:0007669"/>
    <property type="project" value="TreeGrafter"/>
</dbReference>
<evidence type="ECO:0000313" key="2">
    <source>
        <dbReference type="Proteomes" id="UP000278807"/>
    </source>
</evidence>
<gene>
    <name evidence="1" type="ORF">HNAJ_LOCUS5912</name>
</gene>
<dbReference type="PANTHER" id="PTHR12829">
    <property type="entry name" value="N6-ADENOSINE-METHYLTRANSFERASE"/>
    <property type="match status" value="1"/>
</dbReference>
<dbReference type="OrthoDB" id="10262526at2759"/>
<dbReference type="PANTHER" id="PTHR12829:SF7">
    <property type="entry name" value="N6-ADENOSINE-METHYLTRANSFERASE CATALYTIC SUBUNIT"/>
    <property type="match status" value="1"/>
</dbReference>
<proteinExistence type="predicted"/>
<accession>A0A0R3TFS6</accession>
<dbReference type="STRING" id="102285.A0A0R3TFS6"/>